<dbReference type="InterPro" id="IPR036322">
    <property type="entry name" value="WD40_repeat_dom_sf"/>
</dbReference>
<evidence type="ECO:0008006" key="8">
    <source>
        <dbReference type="Google" id="ProtNLM"/>
    </source>
</evidence>
<dbReference type="InterPro" id="IPR058543">
    <property type="entry name" value="Beta-prop_RSE1/DDB1/CPSF1_2nd"/>
</dbReference>
<keyword evidence="2" id="KW-0539">Nucleus</keyword>
<sequence>MKAVATFHGPTSVVASIKTTLTDDEGLEFLVVAKSSVLEVFALLPDSLRLQCSLEIWGRIISLQSVASEENAQHNLLILTDHPDPRLILLNYVEGSAGSTPSLKTLKMVSLHERNSRPAEYVNTCLVDHKGKVAVACSYTGKLRVLELEDGLISSDFDTSVRELNILSLCFLRTANARATVLAILYRDHLQKLRVTSHDLSVSDMEISPSPSAFLPDFPLVDAGANLLIPVPPQASSAWNNNGGILILGGGVISFFSIDRKQKKKNNQATSKASSSRIPHAETIWPYFDVSAWSQVDAEGTRFLLGDSFGHLALLAIEMERSMLNVIFLGETSPPTSLTPLASQFVFVGSHFGDSQLIRIMPDKSSSTGTYIDVSETYKNIAPIMDAAVEDIDGSGQPTIVTCSGGGNTGSLRIIRNGASFTEDARIEGIANVFGTWPLKRRYDDEHHQFLLVTTDTSSHLLEMSTAGHHSSYLSQSNEYSDLRQDVPTIAAANVLSRTKSATAKSEYHCGSQMVQVTQNTVLLFNGETGMSEDRWTPGHGRKIVLADISPSQICVALSGGEVILLTILGDKISEQYRKTFMEPDGTESEISALTIKPMKSDAKFSTLVILSFWCSHEIKAYTLPAFDLIAGTPVTLPHLPRSLLLHDFGDQEVGPKEHLMVALANGTVIAMPFDGKGGIGERKFFALGVAPVTLSCCNDVLSASSLNTLMFSSSMVLSTIDGLVVGRIVELDKLHIRTVSMGSENPSRLAYNPGAKLFGVGCLKQDGAVMKGVSSAVSSFKLVDDVDFKVMHEFSLETNEEITAVAAVSLELRGGQESFFVVGSTYFSESEREPSRGRLLIFSTGTGGRQYPHLFAAAQTKGAVNALACVEGKLVAAINTSVEIFSLMSEAEIKLERQTGWNHNYLVIAVAVVDNQIVVGDAVSSLAILKLEKDKLETIARDYSPLWPLCIGLFDQQTIVGANSDSNLFSYKLFQRGGKVLLEQNGLYNIDETVNKCVAGRLDPADNRFGLRTKQLLFTATGRITALIDVNEDISKLLSSLERNLANVVKGPGDVGHTHWRAPSNSRGRSDAQAAATGFLDGDFLERFFDYPATSTEMARILSGRNEAERIDTPYMQLHSILEALRNQH</sequence>
<accession>A0A9Q5HQJ7</accession>
<feature type="domain" description="RSE1/DDB1/CPSF1 second beta-propeller" evidence="5">
    <location>
        <begin position="433"/>
        <end position="706"/>
    </location>
</feature>
<dbReference type="Gene3D" id="2.130.10.10">
    <property type="entry name" value="YVTN repeat-like/Quinoprotein amine dehydrogenase"/>
    <property type="match status" value="2"/>
</dbReference>
<evidence type="ECO:0000259" key="3">
    <source>
        <dbReference type="Pfam" id="PF03178"/>
    </source>
</evidence>
<reference evidence="6" key="1">
    <citation type="submission" date="2016-06" db="EMBL/GenBank/DDBJ databases">
        <title>Draft Genome sequence of the fungus Inonotus baumii.</title>
        <authorList>
            <person name="Zhu H."/>
            <person name="Lin W."/>
        </authorList>
    </citation>
    <scope>NUCLEOTIDE SEQUENCE</scope>
    <source>
        <strain evidence="6">821</strain>
    </source>
</reference>
<evidence type="ECO:0000259" key="5">
    <source>
        <dbReference type="Pfam" id="PF23726"/>
    </source>
</evidence>
<gene>
    <name evidence="6" type="ORF">A7U60_g8730</name>
</gene>
<dbReference type="SUPFAM" id="SSF50978">
    <property type="entry name" value="WD40 repeat-like"/>
    <property type="match status" value="1"/>
</dbReference>
<dbReference type="GO" id="GO:0005634">
    <property type="term" value="C:nucleus"/>
    <property type="evidence" value="ECO:0007669"/>
    <property type="project" value="UniProtKB-SubCell"/>
</dbReference>
<dbReference type="OrthoDB" id="433457at2759"/>
<feature type="domain" description="RSE1/DDB1/CPSF1 first beta-propeller" evidence="4">
    <location>
        <begin position="15"/>
        <end position="364"/>
    </location>
</feature>
<keyword evidence="7" id="KW-1185">Reference proteome</keyword>
<proteinExistence type="predicted"/>
<evidence type="ECO:0000259" key="4">
    <source>
        <dbReference type="Pfam" id="PF10433"/>
    </source>
</evidence>
<evidence type="ECO:0000256" key="1">
    <source>
        <dbReference type="ARBA" id="ARBA00004123"/>
    </source>
</evidence>
<dbReference type="PANTHER" id="PTHR10644">
    <property type="entry name" value="DNA REPAIR/RNA PROCESSING CPSF FAMILY"/>
    <property type="match status" value="1"/>
</dbReference>
<dbReference type="EMBL" id="LNZH02000216">
    <property type="protein sequence ID" value="OCB84059.1"/>
    <property type="molecule type" value="Genomic_DNA"/>
</dbReference>
<dbReference type="Pfam" id="PF10433">
    <property type="entry name" value="Beta-prop_RSE1_1st"/>
    <property type="match status" value="1"/>
</dbReference>
<dbReference type="Pfam" id="PF23726">
    <property type="entry name" value="Beta-prop_RSE1_2nd"/>
    <property type="match status" value="1"/>
</dbReference>
<dbReference type="Proteomes" id="UP000757232">
    <property type="component" value="Unassembled WGS sequence"/>
</dbReference>
<comment type="caution">
    <text evidence="6">The sequence shown here is derived from an EMBL/GenBank/DDBJ whole genome shotgun (WGS) entry which is preliminary data.</text>
</comment>
<feature type="domain" description="RSE1/DDB1/CPSF1 C-terminal" evidence="3">
    <location>
        <begin position="779"/>
        <end position="1091"/>
    </location>
</feature>
<name>A0A9Q5HQJ7_SANBA</name>
<evidence type="ECO:0000256" key="2">
    <source>
        <dbReference type="ARBA" id="ARBA00023242"/>
    </source>
</evidence>
<dbReference type="InterPro" id="IPR004871">
    <property type="entry name" value="RSE1/DDB1/CPSF1_C"/>
</dbReference>
<dbReference type="Pfam" id="PF03178">
    <property type="entry name" value="CPSF_A"/>
    <property type="match status" value="1"/>
</dbReference>
<dbReference type="InterPro" id="IPR018846">
    <property type="entry name" value="Beta-prop_RSE1/DDB1/CPSF1_1st"/>
</dbReference>
<dbReference type="Gene3D" id="1.10.150.910">
    <property type="match status" value="1"/>
</dbReference>
<dbReference type="AlphaFoldDB" id="A0A9Q5HQJ7"/>
<dbReference type="InterPro" id="IPR050358">
    <property type="entry name" value="RSE1/DDB1/CFT1"/>
</dbReference>
<evidence type="ECO:0000313" key="7">
    <source>
        <dbReference type="Proteomes" id="UP000757232"/>
    </source>
</evidence>
<protein>
    <recommendedName>
        <fullName evidence="8">DNA damage-binding protein 1</fullName>
    </recommendedName>
</protein>
<organism evidence="6 7">
    <name type="scientific">Sanghuangporus baumii</name>
    <name type="common">Phellinus baumii</name>
    <dbReference type="NCBI Taxonomy" id="108892"/>
    <lineage>
        <taxon>Eukaryota</taxon>
        <taxon>Fungi</taxon>
        <taxon>Dikarya</taxon>
        <taxon>Basidiomycota</taxon>
        <taxon>Agaricomycotina</taxon>
        <taxon>Agaricomycetes</taxon>
        <taxon>Hymenochaetales</taxon>
        <taxon>Hymenochaetaceae</taxon>
        <taxon>Sanghuangporus</taxon>
    </lineage>
</organism>
<dbReference type="InterPro" id="IPR015943">
    <property type="entry name" value="WD40/YVTN_repeat-like_dom_sf"/>
</dbReference>
<comment type="subcellular location">
    <subcellularLocation>
        <location evidence="1">Nucleus</location>
    </subcellularLocation>
</comment>
<evidence type="ECO:0000313" key="6">
    <source>
        <dbReference type="EMBL" id="OCB84059.1"/>
    </source>
</evidence>
<dbReference type="GO" id="GO:0003676">
    <property type="term" value="F:nucleic acid binding"/>
    <property type="evidence" value="ECO:0007669"/>
    <property type="project" value="InterPro"/>
</dbReference>